<reference evidence="6 7" key="1">
    <citation type="submission" date="2019-02" db="EMBL/GenBank/DDBJ databases">
        <title>Sequencing the genomes of 1000 actinobacteria strains.</title>
        <authorList>
            <person name="Klenk H.-P."/>
        </authorList>
    </citation>
    <scope>NUCLEOTIDE SEQUENCE [LARGE SCALE GENOMIC DNA]</scope>
    <source>
        <strain evidence="6 7">DSM 44509</strain>
    </source>
</reference>
<organism evidence="6 7">
    <name type="scientific">Blastococcus saxobsidens</name>
    <dbReference type="NCBI Taxonomy" id="138336"/>
    <lineage>
        <taxon>Bacteria</taxon>
        <taxon>Bacillati</taxon>
        <taxon>Actinomycetota</taxon>
        <taxon>Actinomycetes</taxon>
        <taxon>Geodermatophilales</taxon>
        <taxon>Geodermatophilaceae</taxon>
        <taxon>Blastococcus</taxon>
    </lineage>
</organism>
<keyword evidence="7" id="KW-1185">Reference proteome</keyword>
<dbReference type="Proteomes" id="UP000292507">
    <property type="component" value="Unassembled WGS sequence"/>
</dbReference>
<evidence type="ECO:0000259" key="5">
    <source>
        <dbReference type="Pfam" id="PF09084"/>
    </source>
</evidence>
<dbReference type="Pfam" id="PF09084">
    <property type="entry name" value="NMT1"/>
    <property type="match status" value="1"/>
</dbReference>
<dbReference type="Gene3D" id="3.40.190.10">
    <property type="entry name" value="Periplasmic binding protein-like II"/>
    <property type="match status" value="3"/>
</dbReference>
<sequence>MFQAPHRNRVLSLGAGLSMSLVLVACGGAPTPADSVAENGEESVAVNAGLVGAIDQIGLPAALDQGFFEEQGLDVTVAEPFATGTDQLNALESGQIDIAQVGSPAIGAILSGADYVLLGNYSGSAAQLGIDETMAVVARDGSGVEAGDLSTLRGKKIGVAIGSINHLYLLSALAENDMTPDDVSIVNTPPPDMAVALQTAGIDVAIGWDPFPLLILDQVPGSYEVARGGGYIGYLGYLVAKRDWVEQNRDTVKKFLTARAAADQWMRENPDGGAEVAARWLSSLDPAIAEEAMQYNVEQLDPRISACNYAALHEAITTLHGLGTINGTFDVNDVFVPGPINEVMEESPELFEDLDEIPASAVIEGDDFTFEPDGGQCSR</sequence>
<evidence type="ECO:0000313" key="7">
    <source>
        <dbReference type="Proteomes" id="UP000292507"/>
    </source>
</evidence>
<dbReference type="GO" id="GO:0042597">
    <property type="term" value="C:periplasmic space"/>
    <property type="evidence" value="ECO:0007669"/>
    <property type="project" value="UniProtKB-SubCell"/>
</dbReference>
<dbReference type="CDD" id="cd01008">
    <property type="entry name" value="PBP2_NrtA_SsuA_CpmA_like"/>
    <property type="match status" value="1"/>
</dbReference>
<evidence type="ECO:0000256" key="2">
    <source>
        <dbReference type="ARBA" id="ARBA00010742"/>
    </source>
</evidence>
<feature type="chain" id="PRO_5039650359" evidence="4">
    <location>
        <begin position="26"/>
        <end position="379"/>
    </location>
</feature>
<evidence type="ECO:0000256" key="4">
    <source>
        <dbReference type="SAM" id="SignalP"/>
    </source>
</evidence>
<feature type="domain" description="SsuA/THI5-like" evidence="5">
    <location>
        <begin position="57"/>
        <end position="271"/>
    </location>
</feature>
<feature type="signal peptide" evidence="4">
    <location>
        <begin position="1"/>
        <end position="25"/>
    </location>
</feature>
<gene>
    <name evidence="6" type="ORF">BKA19_1908</name>
</gene>
<proteinExistence type="inferred from homology"/>
<dbReference type="AlphaFoldDB" id="A0A4Q7Y7K6"/>
<dbReference type="EMBL" id="SHKV01000001">
    <property type="protein sequence ID" value="RZU32213.1"/>
    <property type="molecule type" value="Genomic_DNA"/>
</dbReference>
<keyword evidence="3 4" id="KW-0732">Signal</keyword>
<evidence type="ECO:0000256" key="1">
    <source>
        <dbReference type="ARBA" id="ARBA00004418"/>
    </source>
</evidence>
<dbReference type="PANTHER" id="PTHR30024:SF47">
    <property type="entry name" value="TAURINE-BINDING PERIPLASMIC PROTEIN"/>
    <property type="match status" value="1"/>
</dbReference>
<comment type="similarity">
    <text evidence="2">Belongs to the bacterial solute-binding protein SsuA/TauA family.</text>
</comment>
<evidence type="ECO:0000313" key="6">
    <source>
        <dbReference type="EMBL" id="RZU32213.1"/>
    </source>
</evidence>
<protein>
    <submittedName>
        <fullName evidence="6">Sulfonate transport system substrate-binding protein</fullName>
    </submittedName>
</protein>
<comment type="caution">
    <text evidence="6">The sequence shown here is derived from an EMBL/GenBank/DDBJ whole genome shotgun (WGS) entry which is preliminary data.</text>
</comment>
<dbReference type="PROSITE" id="PS51257">
    <property type="entry name" value="PROKAR_LIPOPROTEIN"/>
    <property type="match status" value="1"/>
</dbReference>
<dbReference type="InterPro" id="IPR015168">
    <property type="entry name" value="SsuA/THI5"/>
</dbReference>
<name>A0A4Q7Y7K6_9ACTN</name>
<accession>A0A4Q7Y7K6</accession>
<evidence type="ECO:0000256" key="3">
    <source>
        <dbReference type="ARBA" id="ARBA00022729"/>
    </source>
</evidence>
<comment type="subcellular location">
    <subcellularLocation>
        <location evidence="1">Periplasm</location>
    </subcellularLocation>
</comment>
<dbReference type="SUPFAM" id="SSF53850">
    <property type="entry name" value="Periplasmic binding protein-like II"/>
    <property type="match status" value="1"/>
</dbReference>
<dbReference type="PANTHER" id="PTHR30024">
    <property type="entry name" value="ALIPHATIC SULFONATES-BINDING PROTEIN-RELATED"/>
    <property type="match status" value="1"/>
</dbReference>